<comment type="caution">
    <text evidence="1">The sequence shown here is derived from an EMBL/GenBank/DDBJ whole genome shotgun (WGS) entry which is preliminary data.</text>
</comment>
<dbReference type="Proteomes" id="UP001500742">
    <property type="component" value="Unassembled WGS sequence"/>
</dbReference>
<reference evidence="2" key="1">
    <citation type="journal article" date="2019" name="Int. J. Syst. Evol. Microbiol.">
        <title>The Global Catalogue of Microorganisms (GCM) 10K type strain sequencing project: providing services to taxonomists for standard genome sequencing and annotation.</title>
        <authorList>
            <consortium name="The Broad Institute Genomics Platform"/>
            <consortium name="The Broad Institute Genome Sequencing Center for Infectious Disease"/>
            <person name="Wu L."/>
            <person name="Ma J."/>
        </authorList>
    </citation>
    <scope>NUCLEOTIDE SEQUENCE [LARGE SCALE GENOMIC DNA]</scope>
    <source>
        <strain evidence="2">JCM 16601</strain>
    </source>
</reference>
<name>A0ABP7R9S6_9SPHI</name>
<keyword evidence="2" id="KW-1185">Reference proteome</keyword>
<sequence length="71" mass="8158">MEAFELKVDDKNYKVVKTTGGNSTYNVFNHSSFHTIVKINSGYWEVIEHRFGNHQIPVQQIGLSIDEYLGL</sequence>
<evidence type="ECO:0000313" key="1">
    <source>
        <dbReference type="EMBL" id="GAA3994495.1"/>
    </source>
</evidence>
<accession>A0ABP7R9S6</accession>
<dbReference type="RefSeq" id="WP_259095609.1">
    <property type="nucleotide sequence ID" value="NZ_BAAAZC010000054.1"/>
</dbReference>
<evidence type="ECO:0000313" key="2">
    <source>
        <dbReference type="Proteomes" id="UP001500742"/>
    </source>
</evidence>
<proteinExistence type="predicted"/>
<dbReference type="EMBL" id="BAAAZC010000054">
    <property type="protein sequence ID" value="GAA3994495.1"/>
    <property type="molecule type" value="Genomic_DNA"/>
</dbReference>
<protein>
    <submittedName>
        <fullName evidence="1">Uncharacterized protein</fullName>
    </submittedName>
</protein>
<organism evidence="1 2">
    <name type="scientific">Mucilaginibacter dorajii</name>
    <dbReference type="NCBI Taxonomy" id="692994"/>
    <lineage>
        <taxon>Bacteria</taxon>
        <taxon>Pseudomonadati</taxon>
        <taxon>Bacteroidota</taxon>
        <taxon>Sphingobacteriia</taxon>
        <taxon>Sphingobacteriales</taxon>
        <taxon>Sphingobacteriaceae</taxon>
        <taxon>Mucilaginibacter</taxon>
    </lineage>
</organism>
<gene>
    <name evidence="1" type="ORF">GCM10022210_55750</name>
</gene>